<reference evidence="1 2" key="2">
    <citation type="submission" date="2019-01" db="EMBL/GenBank/DDBJ databases">
        <title>Sinorhodobacter populi sp. nov. isolated from the symptomatic bark tissue of Populus euramericana canker.</title>
        <authorList>
            <person name="Xu G."/>
        </authorList>
    </citation>
    <scope>NUCLEOTIDE SEQUENCE [LARGE SCALE GENOMIC DNA]</scope>
    <source>
        <strain evidence="1 2">CGMCC 1.12963</strain>
    </source>
</reference>
<comment type="caution">
    <text evidence="1">The sequence shown here is derived from an EMBL/GenBank/DDBJ whole genome shotgun (WGS) entry which is preliminary data.</text>
</comment>
<evidence type="ECO:0000313" key="1">
    <source>
        <dbReference type="EMBL" id="RWR52220.1"/>
    </source>
</evidence>
<dbReference type="InterPro" id="IPR019546">
    <property type="entry name" value="TAT_signal_bac_arc"/>
</dbReference>
<sequence length="61" mass="6599">MLRAYPFSEDRTLIRSQQRPQWARSGHAAARRAFLGGSAAASTCLALSRPSSQGTTLPNKP</sequence>
<organism evidence="1 2">
    <name type="scientific">Paenirhodobacter huangdaonensis</name>
    <dbReference type="NCBI Taxonomy" id="2501515"/>
    <lineage>
        <taxon>Bacteria</taxon>
        <taxon>Pseudomonadati</taxon>
        <taxon>Pseudomonadota</taxon>
        <taxon>Alphaproteobacteria</taxon>
        <taxon>Rhodobacterales</taxon>
        <taxon>Rhodobacter group</taxon>
        <taxon>Paenirhodobacter</taxon>
    </lineage>
</organism>
<proteinExistence type="predicted"/>
<gene>
    <name evidence="1" type="ORF">EOW66_10710</name>
</gene>
<accession>A0A3S3MQC4</accession>
<dbReference type="EMBL" id="SAVA01000005">
    <property type="protein sequence ID" value="RWR52220.1"/>
    <property type="molecule type" value="Genomic_DNA"/>
</dbReference>
<evidence type="ECO:0000313" key="2">
    <source>
        <dbReference type="Proteomes" id="UP000288071"/>
    </source>
</evidence>
<keyword evidence="2" id="KW-1185">Reference proteome</keyword>
<dbReference type="AlphaFoldDB" id="A0A3S3MQC4"/>
<reference evidence="2" key="1">
    <citation type="submission" date="2019-01" db="EMBL/GenBank/DDBJ databases">
        <title>Sinorhodobacter populi sp. nov. isolated from the symptomatic bark tissue of Populus euramericana canker.</title>
        <authorList>
            <person name="Li Y."/>
        </authorList>
    </citation>
    <scope>NUCLEOTIDE SEQUENCE [LARGE SCALE GENOMIC DNA]</scope>
    <source>
        <strain evidence="2">CGMCC 1.12963</strain>
    </source>
</reference>
<dbReference type="Proteomes" id="UP000288071">
    <property type="component" value="Unassembled WGS sequence"/>
</dbReference>
<dbReference type="NCBIfam" id="TIGR01409">
    <property type="entry name" value="TAT_signal_seq"/>
    <property type="match status" value="1"/>
</dbReference>
<name>A0A3S3MQC4_9RHOB</name>
<protein>
    <submittedName>
        <fullName evidence="1">Twin-arginine translocation signal domain-containing protein</fullName>
    </submittedName>
</protein>